<dbReference type="PANTHER" id="PTHR47637:SF1">
    <property type="entry name" value="CHAPERONE SURA"/>
    <property type="match status" value="1"/>
</dbReference>
<reference evidence="2" key="1">
    <citation type="submission" date="2018-05" db="EMBL/GenBank/DDBJ databases">
        <authorList>
            <person name="Lanie J.A."/>
            <person name="Ng W.-L."/>
            <person name="Kazmierczak K.M."/>
            <person name="Andrzejewski T.M."/>
            <person name="Davidsen T.M."/>
            <person name="Wayne K.J."/>
            <person name="Tettelin H."/>
            <person name="Glass J.I."/>
            <person name="Rusch D."/>
            <person name="Podicherti R."/>
            <person name="Tsui H.-C.T."/>
            <person name="Winkler M.E."/>
        </authorList>
    </citation>
    <scope>NUCLEOTIDE SEQUENCE</scope>
</reference>
<protein>
    <recommendedName>
        <fullName evidence="3">SurA N-terminal domain-containing protein</fullName>
    </recommendedName>
</protein>
<evidence type="ECO:0000256" key="1">
    <source>
        <dbReference type="ARBA" id="ARBA00022729"/>
    </source>
</evidence>
<sequence length="213" mass="24398">MKKLNQTRKVFFLLVGFGVLFSSQNLVDGVAAVVGQYVILKSDVAQLVQMTAVERRLDPRFDIEKLEQLQEQVLQSLINQKLILEIAEIESIEVEDREVDQAVEQYLAQSVSQAGSEEQLEKILGKRISELRRMWWPDIREQLIAERYQGQLFGDITVTRDEVVVFYNNYKDSLGAIPTLYNTSHIFIKSRPGGKSRAVSRNLIDSLRQRIVG</sequence>
<evidence type="ECO:0008006" key="3">
    <source>
        <dbReference type="Google" id="ProtNLM"/>
    </source>
</evidence>
<dbReference type="InterPro" id="IPR027304">
    <property type="entry name" value="Trigger_fact/SurA_dom_sf"/>
</dbReference>
<name>A0A382T510_9ZZZZ</name>
<proteinExistence type="predicted"/>
<dbReference type="EMBL" id="UINC01133983">
    <property type="protein sequence ID" value="SVD17239.1"/>
    <property type="molecule type" value="Genomic_DNA"/>
</dbReference>
<organism evidence="2">
    <name type="scientific">marine metagenome</name>
    <dbReference type="NCBI Taxonomy" id="408172"/>
    <lineage>
        <taxon>unclassified sequences</taxon>
        <taxon>metagenomes</taxon>
        <taxon>ecological metagenomes</taxon>
    </lineage>
</organism>
<dbReference type="SUPFAM" id="SSF109998">
    <property type="entry name" value="Triger factor/SurA peptide-binding domain-like"/>
    <property type="match status" value="1"/>
</dbReference>
<keyword evidence="1" id="KW-0732">Signal</keyword>
<dbReference type="AlphaFoldDB" id="A0A382T510"/>
<gene>
    <name evidence="2" type="ORF">METZ01_LOCUS370093</name>
</gene>
<dbReference type="PANTHER" id="PTHR47637">
    <property type="entry name" value="CHAPERONE SURA"/>
    <property type="match status" value="1"/>
</dbReference>
<accession>A0A382T510</accession>
<dbReference type="Pfam" id="PF13624">
    <property type="entry name" value="SurA_N_3"/>
    <property type="match status" value="1"/>
</dbReference>
<dbReference type="Gene3D" id="1.10.4030.10">
    <property type="entry name" value="Porin chaperone SurA, peptide-binding domain"/>
    <property type="match status" value="1"/>
</dbReference>
<feature type="non-terminal residue" evidence="2">
    <location>
        <position position="213"/>
    </location>
</feature>
<evidence type="ECO:0000313" key="2">
    <source>
        <dbReference type="EMBL" id="SVD17239.1"/>
    </source>
</evidence>
<dbReference type="InterPro" id="IPR050280">
    <property type="entry name" value="OMP_Chaperone_SurA"/>
</dbReference>